<comment type="caution">
    <text evidence="1">The sequence shown here is derived from an EMBL/GenBank/DDBJ whole genome shotgun (WGS) entry which is preliminary data.</text>
</comment>
<organism evidence="1">
    <name type="scientific">Escherichia coli</name>
    <dbReference type="NCBI Taxonomy" id="562"/>
    <lineage>
        <taxon>Bacteria</taxon>
        <taxon>Pseudomonadati</taxon>
        <taxon>Pseudomonadota</taxon>
        <taxon>Gammaproteobacteria</taxon>
        <taxon>Enterobacterales</taxon>
        <taxon>Enterobacteriaceae</taxon>
        <taxon>Escherichia</taxon>
    </lineage>
</organism>
<protein>
    <submittedName>
        <fullName evidence="1">Uncharacterized protein</fullName>
    </submittedName>
</protein>
<evidence type="ECO:0000313" key="1">
    <source>
        <dbReference type="EMBL" id="MJL95656.1"/>
    </source>
</evidence>
<sequence>MNSICYVLSYSSKCPVPVVTFLVNSVLVDTNMDTSLLDTAQSQIVTMLNLKQRSLYAPYQIKRSHAQNGLQENGNLLMG</sequence>
<dbReference type="EMBL" id="RTJF01000039">
    <property type="protein sequence ID" value="MJL95656.1"/>
    <property type="molecule type" value="Genomic_DNA"/>
</dbReference>
<reference evidence="1" key="1">
    <citation type="submission" date="2018-06" db="EMBL/GenBank/DDBJ databases">
        <authorList>
            <person name="Ashton P.M."/>
            <person name="Dallman T."/>
            <person name="Nair S."/>
            <person name="De Pinna E."/>
            <person name="Peters T."/>
            <person name="Grant K."/>
        </authorList>
    </citation>
    <scope>NUCLEOTIDE SEQUENCE [LARGE SCALE GENOMIC DNA]</scope>
    <source>
        <strain evidence="1">462023</strain>
    </source>
</reference>
<name>A0A246VYX6_ECOLX</name>
<accession>A0A246VYX6</accession>
<gene>
    <name evidence="1" type="ORF">DNX30_23470</name>
</gene>
<dbReference type="AlphaFoldDB" id="A0A246VYX6"/>
<dbReference type="Proteomes" id="UP000885382">
    <property type="component" value="Unassembled WGS sequence"/>
</dbReference>
<proteinExistence type="predicted"/>